<sequence>MNFEAIFQFFGSSSIITYIVLAWLSLYFILSFFILFSRVTYLAAWKNKEKES</sequence>
<evidence type="ECO:0000313" key="2">
    <source>
        <dbReference type="EMBL" id="MCH3852926.1"/>
    </source>
</evidence>
<name>A0AAW5ED87_CAMJU</name>
<protein>
    <submittedName>
        <fullName evidence="2">MotA/TolQ/ExbB proton channel family protein</fullName>
    </submittedName>
</protein>
<keyword evidence="1" id="KW-0472">Membrane</keyword>
<feature type="transmembrane region" description="Helical" evidence="1">
    <location>
        <begin position="15"/>
        <end position="36"/>
    </location>
</feature>
<proteinExistence type="predicted"/>
<dbReference type="AlphaFoldDB" id="A0AAW5ED87"/>
<organism evidence="2 3">
    <name type="scientific">Campylobacter jejuni</name>
    <dbReference type="NCBI Taxonomy" id="197"/>
    <lineage>
        <taxon>Bacteria</taxon>
        <taxon>Pseudomonadati</taxon>
        <taxon>Campylobacterota</taxon>
        <taxon>Epsilonproteobacteria</taxon>
        <taxon>Campylobacterales</taxon>
        <taxon>Campylobacteraceae</taxon>
        <taxon>Campylobacter</taxon>
    </lineage>
</organism>
<gene>
    <name evidence="2" type="ORF">LZC39_12585</name>
</gene>
<reference evidence="2" key="1">
    <citation type="submission" date="2021-12" db="EMBL/GenBank/DDBJ databases">
        <title>Prevalence of phenicol resistance gene fexA in Campylobacter isolated from poultry supply chain.</title>
        <authorList>
            <person name="Tang B."/>
            <person name="Zheng X."/>
            <person name="Lin J."/>
            <person name="Lin R."/>
            <person name="Yang H."/>
            <person name="Shen Z."/>
            <person name="Xia F."/>
        </authorList>
    </citation>
    <scope>NUCLEOTIDE SEQUENCE</scope>
    <source>
        <strain evidence="2">CJHN2011004</strain>
    </source>
</reference>
<evidence type="ECO:0000313" key="3">
    <source>
        <dbReference type="Proteomes" id="UP001199644"/>
    </source>
</evidence>
<dbReference type="Proteomes" id="UP001199644">
    <property type="component" value="Unassembled WGS sequence"/>
</dbReference>
<evidence type="ECO:0000256" key="1">
    <source>
        <dbReference type="SAM" id="Phobius"/>
    </source>
</evidence>
<keyword evidence="1" id="KW-0812">Transmembrane</keyword>
<dbReference type="EMBL" id="JAJUOL010000513">
    <property type="protein sequence ID" value="MCH3852926.1"/>
    <property type="molecule type" value="Genomic_DNA"/>
</dbReference>
<feature type="non-terminal residue" evidence="2">
    <location>
        <position position="52"/>
    </location>
</feature>
<comment type="caution">
    <text evidence="2">The sequence shown here is derived from an EMBL/GenBank/DDBJ whole genome shotgun (WGS) entry which is preliminary data.</text>
</comment>
<accession>A0AAW5ED87</accession>
<keyword evidence="1" id="KW-1133">Transmembrane helix</keyword>